<evidence type="ECO:0000313" key="9">
    <source>
        <dbReference type="Proteomes" id="UP001301769"/>
    </source>
</evidence>
<organism evidence="8 9">
    <name type="scientific">Rhypophila decipiens</name>
    <dbReference type="NCBI Taxonomy" id="261697"/>
    <lineage>
        <taxon>Eukaryota</taxon>
        <taxon>Fungi</taxon>
        <taxon>Dikarya</taxon>
        <taxon>Ascomycota</taxon>
        <taxon>Pezizomycotina</taxon>
        <taxon>Sordariomycetes</taxon>
        <taxon>Sordariomycetidae</taxon>
        <taxon>Sordariales</taxon>
        <taxon>Naviculisporaceae</taxon>
        <taxon>Rhypophila</taxon>
    </lineage>
</organism>
<protein>
    <recommendedName>
        <fullName evidence="10">Tat pathway signal sequence protein</fullName>
    </recommendedName>
</protein>
<evidence type="ECO:0000256" key="3">
    <source>
        <dbReference type="ARBA" id="ARBA00022989"/>
    </source>
</evidence>
<evidence type="ECO:0000256" key="4">
    <source>
        <dbReference type="ARBA" id="ARBA00023026"/>
    </source>
</evidence>
<dbReference type="Proteomes" id="UP001301769">
    <property type="component" value="Unassembled WGS sequence"/>
</dbReference>
<dbReference type="GO" id="GO:0016020">
    <property type="term" value="C:membrane"/>
    <property type="evidence" value="ECO:0007669"/>
    <property type="project" value="UniProtKB-SubCell"/>
</dbReference>
<evidence type="ECO:0000256" key="2">
    <source>
        <dbReference type="ARBA" id="ARBA00022692"/>
    </source>
</evidence>
<evidence type="ECO:0000313" key="8">
    <source>
        <dbReference type="EMBL" id="KAK4207443.1"/>
    </source>
</evidence>
<reference evidence="8" key="1">
    <citation type="journal article" date="2023" name="Mol. Phylogenet. Evol.">
        <title>Genome-scale phylogeny and comparative genomics of the fungal order Sordariales.</title>
        <authorList>
            <person name="Hensen N."/>
            <person name="Bonometti L."/>
            <person name="Westerberg I."/>
            <person name="Brannstrom I.O."/>
            <person name="Guillou S."/>
            <person name="Cros-Aarteil S."/>
            <person name="Calhoun S."/>
            <person name="Haridas S."/>
            <person name="Kuo A."/>
            <person name="Mondo S."/>
            <person name="Pangilinan J."/>
            <person name="Riley R."/>
            <person name="LaButti K."/>
            <person name="Andreopoulos B."/>
            <person name="Lipzen A."/>
            <person name="Chen C."/>
            <person name="Yan M."/>
            <person name="Daum C."/>
            <person name="Ng V."/>
            <person name="Clum A."/>
            <person name="Steindorff A."/>
            <person name="Ohm R.A."/>
            <person name="Martin F."/>
            <person name="Silar P."/>
            <person name="Natvig D.O."/>
            <person name="Lalanne C."/>
            <person name="Gautier V."/>
            <person name="Ament-Velasquez S.L."/>
            <person name="Kruys A."/>
            <person name="Hutchinson M.I."/>
            <person name="Powell A.J."/>
            <person name="Barry K."/>
            <person name="Miller A.N."/>
            <person name="Grigoriev I.V."/>
            <person name="Debuchy R."/>
            <person name="Gladieux P."/>
            <person name="Hiltunen Thoren M."/>
            <person name="Johannesson H."/>
        </authorList>
    </citation>
    <scope>NUCLEOTIDE SEQUENCE</scope>
    <source>
        <strain evidence="8">PSN293</strain>
    </source>
</reference>
<gene>
    <name evidence="8" type="ORF">QBC37DRAFT_380082</name>
</gene>
<reference evidence="8" key="2">
    <citation type="submission" date="2023-05" db="EMBL/GenBank/DDBJ databases">
        <authorList>
            <consortium name="Lawrence Berkeley National Laboratory"/>
            <person name="Steindorff A."/>
            <person name="Hensen N."/>
            <person name="Bonometti L."/>
            <person name="Westerberg I."/>
            <person name="Brannstrom I.O."/>
            <person name="Guillou S."/>
            <person name="Cros-Aarteil S."/>
            <person name="Calhoun S."/>
            <person name="Haridas S."/>
            <person name="Kuo A."/>
            <person name="Mondo S."/>
            <person name="Pangilinan J."/>
            <person name="Riley R."/>
            <person name="Labutti K."/>
            <person name="Andreopoulos B."/>
            <person name="Lipzen A."/>
            <person name="Chen C."/>
            <person name="Yanf M."/>
            <person name="Daum C."/>
            <person name="Ng V."/>
            <person name="Clum A."/>
            <person name="Ohm R."/>
            <person name="Martin F."/>
            <person name="Silar P."/>
            <person name="Natvig D."/>
            <person name="Lalanne C."/>
            <person name="Gautier V."/>
            <person name="Ament-Velasquez S.L."/>
            <person name="Kruys A."/>
            <person name="Hutchinson M.I."/>
            <person name="Powell A.J."/>
            <person name="Barry K."/>
            <person name="Miller A.N."/>
            <person name="Grigoriev I.V."/>
            <person name="Debuchy R."/>
            <person name="Gladieux P."/>
            <person name="Thoren M.H."/>
            <person name="Johannesson H."/>
        </authorList>
    </citation>
    <scope>NUCLEOTIDE SEQUENCE</scope>
    <source>
        <strain evidence="8">PSN293</strain>
    </source>
</reference>
<evidence type="ECO:0000256" key="5">
    <source>
        <dbReference type="ARBA" id="ARBA00023136"/>
    </source>
</evidence>
<sequence>MKLTSSSSPLFDKVDLSLHWEQLNGRIQDNTSIFRLDPSTEVDNAWTRLTAKGYEIITVDRSSVSNSGKNPDLCVKAPLSWDRGPDAYIAQVDVFHQIHCLNELRKEIHFDYYYGMDARLNGTSKPREHIDHKNHCIHMLLQNLMCHADVDIITHNWVHYDLKDQPTRPFAEPLADFNLTKKCRNFDALLGWVQENAVQDLGHRWHDLKMPQDAQFFEGDGYF</sequence>
<keyword evidence="3" id="KW-1133">Transmembrane helix</keyword>
<dbReference type="InterPro" id="IPR021765">
    <property type="entry name" value="UstYa-like"/>
</dbReference>
<keyword evidence="9" id="KW-1185">Reference proteome</keyword>
<name>A0AAN7B1H6_9PEZI</name>
<comment type="caution">
    <text evidence="8">The sequence shown here is derived from an EMBL/GenBank/DDBJ whole genome shotgun (WGS) entry which is preliminary data.</text>
</comment>
<proteinExistence type="inferred from homology"/>
<dbReference type="AlphaFoldDB" id="A0AAN7B1H6"/>
<accession>A0AAN7B1H6</accession>
<evidence type="ECO:0008006" key="10">
    <source>
        <dbReference type="Google" id="ProtNLM"/>
    </source>
</evidence>
<dbReference type="GO" id="GO:0043386">
    <property type="term" value="P:mycotoxin biosynthetic process"/>
    <property type="evidence" value="ECO:0007669"/>
    <property type="project" value="InterPro"/>
</dbReference>
<keyword evidence="4" id="KW-0843">Virulence</keyword>
<evidence type="ECO:0000256" key="7">
    <source>
        <dbReference type="ARBA" id="ARBA00035112"/>
    </source>
</evidence>
<dbReference type="PANTHER" id="PTHR33365:SF14">
    <property type="entry name" value="TAT PATHWAY SIGNAL SEQUENCE"/>
    <property type="match status" value="1"/>
</dbReference>
<evidence type="ECO:0000256" key="6">
    <source>
        <dbReference type="ARBA" id="ARBA00023180"/>
    </source>
</evidence>
<keyword evidence="2" id="KW-0812">Transmembrane</keyword>
<comment type="subcellular location">
    <subcellularLocation>
        <location evidence="1">Membrane</location>
        <topology evidence="1">Single-pass membrane protein</topology>
    </subcellularLocation>
</comment>
<dbReference type="EMBL" id="MU858295">
    <property type="protein sequence ID" value="KAK4207443.1"/>
    <property type="molecule type" value="Genomic_DNA"/>
</dbReference>
<comment type="similarity">
    <text evidence="7">Belongs to the ustYa family.</text>
</comment>
<keyword evidence="5" id="KW-0472">Membrane</keyword>
<dbReference type="Pfam" id="PF11807">
    <property type="entry name" value="UstYa"/>
    <property type="match status" value="1"/>
</dbReference>
<evidence type="ECO:0000256" key="1">
    <source>
        <dbReference type="ARBA" id="ARBA00004167"/>
    </source>
</evidence>
<dbReference type="PANTHER" id="PTHR33365">
    <property type="entry name" value="YALI0B05434P"/>
    <property type="match status" value="1"/>
</dbReference>
<keyword evidence="6" id="KW-0325">Glycoprotein</keyword>